<organism evidence="10 11">
    <name type="scientific">Streptomyces griseoviridis</name>
    <dbReference type="NCBI Taxonomy" id="45398"/>
    <lineage>
        <taxon>Bacteria</taxon>
        <taxon>Bacillati</taxon>
        <taxon>Actinomycetota</taxon>
        <taxon>Actinomycetes</taxon>
        <taxon>Kitasatosporales</taxon>
        <taxon>Streptomycetaceae</taxon>
        <taxon>Streptomyces</taxon>
    </lineage>
</organism>
<dbReference type="GO" id="GO:0005886">
    <property type="term" value="C:plasma membrane"/>
    <property type="evidence" value="ECO:0007669"/>
    <property type="project" value="UniProtKB-SubCell"/>
</dbReference>
<feature type="transmembrane region" description="Helical" evidence="8">
    <location>
        <begin position="236"/>
        <end position="254"/>
    </location>
</feature>
<name>A0A918GE97_STRGD</name>
<dbReference type="GO" id="GO:0046677">
    <property type="term" value="P:response to antibiotic"/>
    <property type="evidence" value="ECO:0007669"/>
    <property type="project" value="UniProtKB-KW"/>
</dbReference>
<keyword evidence="7" id="KW-0046">Antibiotic resistance</keyword>
<feature type="transmembrane region" description="Helical" evidence="8">
    <location>
        <begin position="110"/>
        <end position="133"/>
    </location>
</feature>
<dbReference type="Gene3D" id="1.20.1250.20">
    <property type="entry name" value="MFS general substrate transporter like domains"/>
    <property type="match status" value="1"/>
</dbReference>
<keyword evidence="6 8" id="KW-0472">Membrane</keyword>
<evidence type="ECO:0000313" key="10">
    <source>
        <dbReference type="EMBL" id="GGS31276.1"/>
    </source>
</evidence>
<reference evidence="10" key="1">
    <citation type="journal article" date="2014" name="Int. J. Syst. Evol. Microbiol.">
        <title>Complete genome sequence of Corynebacterium casei LMG S-19264T (=DSM 44701T), isolated from a smear-ripened cheese.</title>
        <authorList>
            <consortium name="US DOE Joint Genome Institute (JGI-PGF)"/>
            <person name="Walter F."/>
            <person name="Albersmeier A."/>
            <person name="Kalinowski J."/>
            <person name="Ruckert C."/>
        </authorList>
    </citation>
    <scope>NUCLEOTIDE SEQUENCE</scope>
    <source>
        <strain evidence="10">JCM 4234</strain>
    </source>
</reference>
<proteinExistence type="predicted"/>
<dbReference type="EMBL" id="BMSL01000004">
    <property type="protein sequence ID" value="GGS31276.1"/>
    <property type="molecule type" value="Genomic_DNA"/>
</dbReference>
<sequence length="464" mass="47101">MTSTSQEAPRTTTSHPRVVLAILCLTQLLLTLDDNVVNIALPTIQRELGFSGPSLVWVVNTYMLAFGGFLVLGGRLGDRYSLVRTFAAGTAVFALASLLSGLAAEPWQLIGARALQGLGAALVAPAVLGLLTLVFTEPAARAKAFAVWGATAVTGALAGLILSGVITEYWSWRWVFFINLPVAALALVLLPRLLRGIHRPHGDQALNWGGAALLTCGLALLVYALLSFGGDGGRPAVAAACAVLSLALLAAFAVDQRRSANPLVTKGVFASPVRARALVAAVLLSAATFQGFLVLTLYLQNGLGFTPLEAGLGYVPFALGSLTGVKAGERATVRFTAGRVLTVACAGTAAGALLLSWAASREFGYAGLLPGILLFAIGVGAGLPAAASAAARDADERTSGVIASLVNSSQQLGGAVGLALTGLSLGDSGHGFGAALAVCAAAALLACGWAAVVARREPLVSPSS</sequence>
<protein>
    <submittedName>
        <fullName evidence="10">MFS transporter</fullName>
    </submittedName>
</protein>
<reference evidence="10" key="2">
    <citation type="submission" date="2020-09" db="EMBL/GenBank/DDBJ databases">
        <authorList>
            <person name="Sun Q."/>
            <person name="Ohkuma M."/>
        </authorList>
    </citation>
    <scope>NUCLEOTIDE SEQUENCE</scope>
    <source>
        <strain evidence="10">JCM 4234</strain>
    </source>
</reference>
<dbReference type="PROSITE" id="PS50850">
    <property type="entry name" value="MFS"/>
    <property type="match status" value="1"/>
</dbReference>
<dbReference type="PANTHER" id="PTHR42718">
    <property type="entry name" value="MAJOR FACILITATOR SUPERFAMILY MULTIDRUG TRANSPORTER MFSC"/>
    <property type="match status" value="1"/>
</dbReference>
<keyword evidence="3" id="KW-1003">Cell membrane</keyword>
<dbReference type="GO" id="GO:0022857">
    <property type="term" value="F:transmembrane transporter activity"/>
    <property type="evidence" value="ECO:0007669"/>
    <property type="project" value="InterPro"/>
</dbReference>
<feature type="domain" description="Major facilitator superfamily (MFS) profile" evidence="9">
    <location>
        <begin position="19"/>
        <end position="458"/>
    </location>
</feature>
<feature type="transmembrane region" description="Helical" evidence="8">
    <location>
        <begin position="145"/>
        <end position="166"/>
    </location>
</feature>
<feature type="transmembrane region" description="Helical" evidence="8">
    <location>
        <begin position="85"/>
        <end position="104"/>
    </location>
</feature>
<dbReference type="InterPro" id="IPR020846">
    <property type="entry name" value="MFS_dom"/>
</dbReference>
<dbReference type="AlphaFoldDB" id="A0A918GE97"/>
<evidence type="ECO:0000256" key="5">
    <source>
        <dbReference type="ARBA" id="ARBA00022989"/>
    </source>
</evidence>
<evidence type="ECO:0000256" key="4">
    <source>
        <dbReference type="ARBA" id="ARBA00022692"/>
    </source>
</evidence>
<feature type="transmembrane region" description="Helical" evidence="8">
    <location>
        <begin position="340"/>
        <end position="359"/>
    </location>
</feature>
<feature type="transmembrane region" description="Helical" evidence="8">
    <location>
        <begin position="432"/>
        <end position="454"/>
    </location>
</feature>
<comment type="caution">
    <text evidence="10">The sequence shown here is derived from an EMBL/GenBank/DDBJ whole genome shotgun (WGS) entry which is preliminary data.</text>
</comment>
<feature type="transmembrane region" description="Helical" evidence="8">
    <location>
        <begin position="311"/>
        <end position="328"/>
    </location>
</feature>
<feature type="transmembrane region" description="Helical" evidence="8">
    <location>
        <begin position="55"/>
        <end position="73"/>
    </location>
</feature>
<dbReference type="PANTHER" id="PTHR42718:SF46">
    <property type="entry name" value="BLR6921 PROTEIN"/>
    <property type="match status" value="1"/>
</dbReference>
<accession>A0A918GE97</accession>
<dbReference type="InterPro" id="IPR036259">
    <property type="entry name" value="MFS_trans_sf"/>
</dbReference>
<feature type="transmembrane region" description="Helical" evidence="8">
    <location>
        <begin position="275"/>
        <end position="299"/>
    </location>
</feature>
<dbReference type="Gene3D" id="1.20.1720.10">
    <property type="entry name" value="Multidrug resistance protein D"/>
    <property type="match status" value="1"/>
</dbReference>
<evidence type="ECO:0000313" key="11">
    <source>
        <dbReference type="Proteomes" id="UP000653493"/>
    </source>
</evidence>
<feature type="transmembrane region" description="Helical" evidence="8">
    <location>
        <begin position="206"/>
        <end position="230"/>
    </location>
</feature>
<keyword evidence="4 8" id="KW-0812">Transmembrane</keyword>
<feature type="transmembrane region" description="Helical" evidence="8">
    <location>
        <begin position="365"/>
        <end position="387"/>
    </location>
</feature>
<feature type="transmembrane region" description="Helical" evidence="8">
    <location>
        <begin position="399"/>
        <end position="420"/>
    </location>
</feature>
<keyword evidence="2" id="KW-0813">Transport</keyword>
<evidence type="ECO:0000256" key="3">
    <source>
        <dbReference type="ARBA" id="ARBA00022475"/>
    </source>
</evidence>
<dbReference type="Pfam" id="PF07690">
    <property type="entry name" value="MFS_1"/>
    <property type="match status" value="1"/>
</dbReference>
<dbReference type="SUPFAM" id="SSF103473">
    <property type="entry name" value="MFS general substrate transporter"/>
    <property type="match status" value="1"/>
</dbReference>
<comment type="subcellular location">
    <subcellularLocation>
        <location evidence="1">Cell membrane</location>
        <topology evidence="1">Multi-pass membrane protein</topology>
    </subcellularLocation>
</comment>
<evidence type="ECO:0000259" key="9">
    <source>
        <dbReference type="PROSITE" id="PS50850"/>
    </source>
</evidence>
<dbReference type="Proteomes" id="UP000653493">
    <property type="component" value="Unassembled WGS sequence"/>
</dbReference>
<feature type="transmembrane region" description="Helical" evidence="8">
    <location>
        <begin position="172"/>
        <end position="194"/>
    </location>
</feature>
<gene>
    <name evidence="10" type="ORF">GCM10010238_20410</name>
</gene>
<keyword evidence="5 8" id="KW-1133">Transmembrane helix</keyword>
<evidence type="ECO:0000256" key="7">
    <source>
        <dbReference type="ARBA" id="ARBA00023251"/>
    </source>
</evidence>
<dbReference type="InterPro" id="IPR011701">
    <property type="entry name" value="MFS"/>
</dbReference>
<evidence type="ECO:0000256" key="2">
    <source>
        <dbReference type="ARBA" id="ARBA00022448"/>
    </source>
</evidence>
<keyword evidence="11" id="KW-1185">Reference proteome</keyword>
<dbReference type="CDD" id="cd17321">
    <property type="entry name" value="MFS_MMR_MDR_like"/>
    <property type="match status" value="1"/>
</dbReference>
<evidence type="ECO:0000256" key="1">
    <source>
        <dbReference type="ARBA" id="ARBA00004651"/>
    </source>
</evidence>
<evidence type="ECO:0000256" key="6">
    <source>
        <dbReference type="ARBA" id="ARBA00023136"/>
    </source>
</evidence>
<evidence type="ECO:0000256" key="8">
    <source>
        <dbReference type="SAM" id="Phobius"/>
    </source>
</evidence>